<dbReference type="PROSITE" id="PS51257">
    <property type="entry name" value="PROKAR_LIPOPROTEIN"/>
    <property type="match status" value="1"/>
</dbReference>
<dbReference type="AlphaFoldDB" id="A0A852ZPA3"/>
<dbReference type="RefSeq" id="WP_312892389.1">
    <property type="nucleotide sequence ID" value="NZ_JACBZD010000001.1"/>
</dbReference>
<name>A0A852ZPA3_9ACTN</name>
<accession>A0A852ZPA3</accession>
<evidence type="ECO:0000256" key="1">
    <source>
        <dbReference type="SAM" id="MobiDB-lite"/>
    </source>
</evidence>
<dbReference type="EMBL" id="JACBZD010000001">
    <property type="protein sequence ID" value="NYI03555.1"/>
    <property type="molecule type" value="Genomic_DNA"/>
</dbReference>
<feature type="compositionally biased region" description="Low complexity" evidence="1">
    <location>
        <begin position="35"/>
        <end position="57"/>
    </location>
</feature>
<gene>
    <name evidence="2" type="ORF">FHU37_000498</name>
</gene>
<protein>
    <submittedName>
        <fullName evidence="2">Uncharacterized protein</fullName>
    </submittedName>
</protein>
<dbReference type="Proteomes" id="UP000567795">
    <property type="component" value="Unassembled WGS sequence"/>
</dbReference>
<evidence type="ECO:0000313" key="2">
    <source>
        <dbReference type="EMBL" id="NYI03555.1"/>
    </source>
</evidence>
<sequence length="233" mass="24519">MVAGKGMGRRGRAGALGLLGVLGLTGCGGGFEVPWAEEASPSPTASVSTAPIPDYWISPPPPRNPTRTSTEACGGGDPFDPDAVLALTPGGPAYAGPGVHPVVLYETHTLAQDYGSDEPVVPEGWLAAPGEAQLVVCEYEDDAFVSETVGTCEYAGGSWIGDGTARVESMRYVYRVFEARTGELVDEFTLDGTSSPEETCPDSAYHPTVFFQYVEREALTERLRPLVEGTAGE</sequence>
<organism evidence="2 3">
    <name type="scientific">Allostreptomyces psammosilenae</name>
    <dbReference type="NCBI Taxonomy" id="1892865"/>
    <lineage>
        <taxon>Bacteria</taxon>
        <taxon>Bacillati</taxon>
        <taxon>Actinomycetota</taxon>
        <taxon>Actinomycetes</taxon>
        <taxon>Kitasatosporales</taxon>
        <taxon>Streptomycetaceae</taxon>
        <taxon>Allostreptomyces</taxon>
    </lineage>
</organism>
<evidence type="ECO:0000313" key="3">
    <source>
        <dbReference type="Proteomes" id="UP000567795"/>
    </source>
</evidence>
<feature type="region of interest" description="Disordered" evidence="1">
    <location>
        <begin position="35"/>
        <end position="80"/>
    </location>
</feature>
<comment type="caution">
    <text evidence="2">The sequence shown here is derived from an EMBL/GenBank/DDBJ whole genome shotgun (WGS) entry which is preliminary data.</text>
</comment>
<keyword evidence="3" id="KW-1185">Reference proteome</keyword>
<reference evidence="2 3" key="1">
    <citation type="submission" date="2020-07" db="EMBL/GenBank/DDBJ databases">
        <title>Sequencing the genomes of 1000 actinobacteria strains.</title>
        <authorList>
            <person name="Klenk H.-P."/>
        </authorList>
    </citation>
    <scope>NUCLEOTIDE SEQUENCE [LARGE SCALE GENOMIC DNA]</scope>
    <source>
        <strain evidence="2 3">DSM 42178</strain>
    </source>
</reference>
<proteinExistence type="predicted"/>